<organism evidence="2 3">
    <name type="scientific">Parathielavia hyrcaniae</name>
    <dbReference type="NCBI Taxonomy" id="113614"/>
    <lineage>
        <taxon>Eukaryota</taxon>
        <taxon>Fungi</taxon>
        <taxon>Dikarya</taxon>
        <taxon>Ascomycota</taxon>
        <taxon>Pezizomycotina</taxon>
        <taxon>Sordariomycetes</taxon>
        <taxon>Sordariomycetidae</taxon>
        <taxon>Sordariales</taxon>
        <taxon>Chaetomiaceae</taxon>
        <taxon>Parathielavia</taxon>
    </lineage>
</organism>
<keyword evidence="3" id="KW-1185">Reference proteome</keyword>
<reference evidence="2" key="2">
    <citation type="submission" date="2023-05" db="EMBL/GenBank/DDBJ databases">
        <authorList>
            <consortium name="Lawrence Berkeley National Laboratory"/>
            <person name="Steindorff A."/>
            <person name="Hensen N."/>
            <person name="Bonometti L."/>
            <person name="Westerberg I."/>
            <person name="Brannstrom I.O."/>
            <person name="Guillou S."/>
            <person name="Cros-Aarteil S."/>
            <person name="Calhoun S."/>
            <person name="Haridas S."/>
            <person name="Kuo A."/>
            <person name="Mondo S."/>
            <person name="Pangilinan J."/>
            <person name="Riley R."/>
            <person name="Labutti K."/>
            <person name="Andreopoulos B."/>
            <person name="Lipzen A."/>
            <person name="Chen C."/>
            <person name="Yanf M."/>
            <person name="Daum C."/>
            <person name="Ng V."/>
            <person name="Clum A."/>
            <person name="Ohm R."/>
            <person name="Martin F."/>
            <person name="Silar P."/>
            <person name="Natvig D."/>
            <person name="Lalanne C."/>
            <person name="Gautier V."/>
            <person name="Ament-Velasquez S.L."/>
            <person name="Kruys A."/>
            <person name="Hutchinson M.I."/>
            <person name="Powell A.J."/>
            <person name="Barry K."/>
            <person name="Miller A.N."/>
            <person name="Grigoriev I.V."/>
            <person name="Debuchy R."/>
            <person name="Gladieux P."/>
            <person name="Thoren M.H."/>
            <person name="Johannesson H."/>
        </authorList>
    </citation>
    <scope>NUCLEOTIDE SEQUENCE</scope>
    <source>
        <strain evidence="2">CBS 757.83</strain>
    </source>
</reference>
<gene>
    <name evidence="2" type="ORF">N658DRAFT_543862</name>
</gene>
<dbReference type="EMBL" id="MU863657">
    <property type="protein sequence ID" value="KAK4098639.1"/>
    <property type="molecule type" value="Genomic_DNA"/>
</dbReference>
<dbReference type="AlphaFoldDB" id="A0AAN6SZL8"/>
<feature type="region of interest" description="Disordered" evidence="1">
    <location>
        <begin position="219"/>
        <end position="249"/>
    </location>
</feature>
<name>A0AAN6SZL8_9PEZI</name>
<feature type="compositionally biased region" description="Pro residues" evidence="1">
    <location>
        <begin position="223"/>
        <end position="232"/>
    </location>
</feature>
<dbReference type="Proteomes" id="UP001305647">
    <property type="component" value="Unassembled WGS sequence"/>
</dbReference>
<reference evidence="2" key="1">
    <citation type="journal article" date="2023" name="Mol. Phylogenet. Evol.">
        <title>Genome-scale phylogeny and comparative genomics of the fungal order Sordariales.</title>
        <authorList>
            <person name="Hensen N."/>
            <person name="Bonometti L."/>
            <person name="Westerberg I."/>
            <person name="Brannstrom I.O."/>
            <person name="Guillou S."/>
            <person name="Cros-Aarteil S."/>
            <person name="Calhoun S."/>
            <person name="Haridas S."/>
            <person name="Kuo A."/>
            <person name="Mondo S."/>
            <person name="Pangilinan J."/>
            <person name="Riley R."/>
            <person name="LaButti K."/>
            <person name="Andreopoulos B."/>
            <person name="Lipzen A."/>
            <person name="Chen C."/>
            <person name="Yan M."/>
            <person name="Daum C."/>
            <person name="Ng V."/>
            <person name="Clum A."/>
            <person name="Steindorff A."/>
            <person name="Ohm R.A."/>
            <person name="Martin F."/>
            <person name="Silar P."/>
            <person name="Natvig D.O."/>
            <person name="Lalanne C."/>
            <person name="Gautier V."/>
            <person name="Ament-Velasquez S.L."/>
            <person name="Kruys A."/>
            <person name="Hutchinson M.I."/>
            <person name="Powell A.J."/>
            <person name="Barry K."/>
            <person name="Miller A.N."/>
            <person name="Grigoriev I.V."/>
            <person name="Debuchy R."/>
            <person name="Gladieux P."/>
            <person name="Hiltunen Thoren M."/>
            <person name="Johannesson H."/>
        </authorList>
    </citation>
    <scope>NUCLEOTIDE SEQUENCE</scope>
    <source>
        <strain evidence="2">CBS 757.83</strain>
    </source>
</reference>
<accession>A0AAN6SZL8</accession>
<evidence type="ECO:0000313" key="2">
    <source>
        <dbReference type="EMBL" id="KAK4098639.1"/>
    </source>
</evidence>
<evidence type="ECO:0000256" key="1">
    <source>
        <dbReference type="SAM" id="MobiDB-lite"/>
    </source>
</evidence>
<evidence type="ECO:0000313" key="3">
    <source>
        <dbReference type="Proteomes" id="UP001305647"/>
    </source>
</evidence>
<protein>
    <submittedName>
        <fullName evidence="2">Uncharacterized protein</fullName>
    </submittedName>
</protein>
<sequence length="264" mass="29262">MNEPSLFAVTSLSSSTFLPYSETPRSFTPTFAVTIYVRHHHRESGVVLSHPQESSNNGGDFIPSTNPWGRGAAILVTISLWPCHQDSSLLSCIHTLTLGNSLLRIRLSYGPSRILHHDPICFHTSKFKLSRQRHCWLEQGARNTRHKFPVSYLFVPHQASKRLQLCSVPFFLGPGLPVDPFTSQTNSSIPPADGSQTVTWTRRRPGCVGCFSVPVPGATTPLHHPPPLPPHQNPGSSNRPSRRPRHLSTSLQVLVPTSGWKRPV</sequence>
<comment type="caution">
    <text evidence="2">The sequence shown here is derived from an EMBL/GenBank/DDBJ whole genome shotgun (WGS) entry which is preliminary data.</text>
</comment>
<proteinExistence type="predicted"/>